<dbReference type="SUPFAM" id="SSF82171">
    <property type="entry name" value="DPP6 N-terminal domain-like"/>
    <property type="match status" value="1"/>
</dbReference>
<sequence>MQNNSEANWRSKPYTNTLALIKNMNKPLFVLILTMFFLGCKNEKAKLEFLTEKIPNEIPIVFRKEIIPDNGIIHKGIFSPDLKEYYYTISDKNFENFNVFKIEKTNDIWSEPKEAFFNSDYNDHGMSFSPNGKTLYFSSTRPVSIDGIPETWHIWKSDKINGKWDKPVFIDIPNFRNKLVSHPIVTNSGTLYFHKSNLDYSEMDIYYSEHINGKFMDAKRVELNSKLRKCTPYISPEEDYLIYASIGNELDLMISYNDGNGKWINTKKLNDKINNESQGNPYVTPDNKFLFFTTGEHMEKKWKVKWVNIESEIKNN</sequence>
<dbReference type="RefSeq" id="WP_185788933.1">
    <property type="nucleotide sequence ID" value="NZ_JACLCP010000002.1"/>
</dbReference>
<proteinExistence type="predicted"/>
<organism evidence="1 2">
    <name type="scientific">Winogradskyella flava</name>
    <dbReference type="NCBI Taxonomy" id="1884876"/>
    <lineage>
        <taxon>Bacteria</taxon>
        <taxon>Pseudomonadati</taxon>
        <taxon>Bacteroidota</taxon>
        <taxon>Flavobacteriia</taxon>
        <taxon>Flavobacteriales</taxon>
        <taxon>Flavobacteriaceae</taxon>
        <taxon>Winogradskyella</taxon>
    </lineage>
</organism>
<evidence type="ECO:0000313" key="2">
    <source>
        <dbReference type="Proteomes" id="UP000533900"/>
    </source>
</evidence>
<dbReference type="Pfam" id="PF07676">
    <property type="entry name" value="PD40"/>
    <property type="match status" value="1"/>
</dbReference>
<evidence type="ECO:0000313" key="1">
    <source>
        <dbReference type="EMBL" id="MBC2845223.1"/>
    </source>
</evidence>
<dbReference type="AlphaFoldDB" id="A0A842IU16"/>
<accession>A0A842IU16</accession>
<reference evidence="1" key="1">
    <citation type="submission" date="2020-08" db="EMBL/GenBank/DDBJ databases">
        <title>Winogradskyella ouciana sp. nov., isolated from the hadal seawater of the Mariana Trench.</title>
        <authorList>
            <person name="He X."/>
        </authorList>
    </citation>
    <scope>NUCLEOTIDE SEQUENCE [LARGE SCALE GENOMIC DNA]</scope>
    <source>
        <strain evidence="1">KCTC 52348</strain>
    </source>
</reference>
<name>A0A842IU16_9FLAO</name>
<dbReference type="InterPro" id="IPR011042">
    <property type="entry name" value="6-blade_b-propeller_TolB-like"/>
</dbReference>
<dbReference type="EMBL" id="JACLCP010000002">
    <property type="protein sequence ID" value="MBC2845223.1"/>
    <property type="molecule type" value="Genomic_DNA"/>
</dbReference>
<gene>
    <name evidence="1" type="ORF">H7F21_08970</name>
</gene>
<dbReference type="Gene3D" id="2.120.10.30">
    <property type="entry name" value="TolB, C-terminal domain"/>
    <property type="match status" value="1"/>
</dbReference>
<comment type="caution">
    <text evidence="1">The sequence shown here is derived from an EMBL/GenBank/DDBJ whole genome shotgun (WGS) entry which is preliminary data.</text>
</comment>
<dbReference type="Proteomes" id="UP000533900">
    <property type="component" value="Unassembled WGS sequence"/>
</dbReference>
<protein>
    <submittedName>
        <fullName evidence="1">PD40 domain-containing protein</fullName>
    </submittedName>
</protein>
<dbReference type="InterPro" id="IPR011659">
    <property type="entry name" value="WD40"/>
</dbReference>
<keyword evidence="2" id="KW-1185">Reference proteome</keyword>